<dbReference type="RefSeq" id="XP_073558413.1">
    <property type="nucleotide sequence ID" value="XM_073702997.1"/>
</dbReference>
<sequence>MPNKGTETRRIKDQRHREKAVDESRRGGRAKGKGSNQAHRRAKQAPSALWDLWPDAPSARCPSVPCRQVMVGRDLSANDHQIHRPSPLHLGPIESWCNADPPTPRWHTPLLALTLVATRPCVGRPAPPRIAELVRVRAWTRAKVSSTVRFSSLAAELPRTIRETAVCKPASSARPTVELAPWRKETCSCWQEEGSSIAAARASSLNRSSILSLRPGVFHLPGTLGGLLHRPHPPTFDTASEIRRGHLGKPAGCNDLDTSPRMLRLRRND</sequence>
<evidence type="ECO:0000313" key="3">
    <source>
        <dbReference type="Proteomes" id="UP001642720"/>
    </source>
</evidence>
<dbReference type="EMBL" id="PPTA01000007">
    <property type="protein sequence ID" value="TFB02212.1"/>
    <property type="molecule type" value="Genomic_DNA"/>
</dbReference>
<dbReference type="GeneID" id="300577447"/>
<feature type="compositionally biased region" description="Basic and acidic residues" evidence="1">
    <location>
        <begin position="1"/>
        <end position="26"/>
    </location>
</feature>
<evidence type="ECO:0000256" key="1">
    <source>
        <dbReference type="SAM" id="MobiDB-lite"/>
    </source>
</evidence>
<feature type="compositionally biased region" description="Basic residues" evidence="1">
    <location>
        <begin position="27"/>
        <end position="43"/>
    </location>
</feature>
<name>A0ABY2H1U1_9HYPO</name>
<protein>
    <submittedName>
        <fullName evidence="2">Uncharacterized protein</fullName>
    </submittedName>
</protein>
<feature type="region of interest" description="Disordered" evidence="1">
    <location>
        <begin position="1"/>
        <end position="49"/>
    </location>
</feature>
<keyword evidence="3" id="KW-1185">Reference proteome</keyword>
<dbReference type="Proteomes" id="UP001642720">
    <property type="component" value="Unassembled WGS sequence"/>
</dbReference>
<accession>A0ABY2H1U1</accession>
<proteinExistence type="predicted"/>
<evidence type="ECO:0000313" key="2">
    <source>
        <dbReference type="EMBL" id="TFB02212.1"/>
    </source>
</evidence>
<comment type="caution">
    <text evidence="2">The sequence shown here is derived from an EMBL/GenBank/DDBJ whole genome shotgun (WGS) entry which is preliminary data.</text>
</comment>
<gene>
    <name evidence="2" type="ORF">CCMA1212_005752</name>
</gene>
<organism evidence="2 3">
    <name type="scientific">Trichoderma ghanense</name>
    <dbReference type="NCBI Taxonomy" id="65468"/>
    <lineage>
        <taxon>Eukaryota</taxon>
        <taxon>Fungi</taxon>
        <taxon>Dikarya</taxon>
        <taxon>Ascomycota</taxon>
        <taxon>Pezizomycotina</taxon>
        <taxon>Sordariomycetes</taxon>
        <taxon>Hypocreomycetidae</taxon>
        <taxon>Hypocreales</taxon>
        <taxon>Hypocreaceae</taxon>
        <taxon>Trichoderma</taxon>
    </lineage>
</organism>
<reference evidence="2 3" key="1">
    <citation type="submission" date="2018-01" db="EMBL/GenBank/DDBJ databases">
        <title>Genome characterization of the sugarcane-associated fungus Trichoderma ghanense CCMA-1212 and their application in lignocelulose bioconversion.</title>
        <authorList>
            <person name="Steindorff A.S."/>
            <person name="Mendes T.D."/>
            <person name="Vilela E.S.D."/>
            <person name="Rodrigues D.S."/>
            <person name="Formighieri E.F."/>
            <person name="Melo I.S."/>
            <person name="Favaro L.C.L."/>
        </authorList>
    </citation>
    <scope>NUCLEOTIDE SEQUENCE [LARGE SCALE GENOMIC DNA]</scope>
    <source>
        <strain evidence="2 3">CCMA-1212</strain>
    </source>
</reference>